<evidence type="ECO:0000256" key="1">
    <source>
        <dbReference type="ARBA" id="ARBA00000109"/>
    </source>
</evidence>
<dbReference type="GO" id="GO:0004525">
    <property type="term" value="F:ribonuclease III activity"/>
    <property type="evidence" value="ECO:0007669"/>
    <property type="project" value="UniProtKB-EC"/>
</dbReference>
<keyword evidence="3 8" id="KW-0507">mRNA processing</keyword>
<evidence type="ECO:0000256" key="4">
    <source>
        <dbReference type="ARBA" id="ARBA00022722"/>
    </source>
</evidence>
<evidence type="ECO:0000256" key="6">
    <source>
        <dbReference type="ARBA" id="ARBA00022801"/>
    </source>
</evidence>
<dbReference type="Gene3D" id="1.10.1520.10">
    <property type="entry name" value="Ribonuclease III domain"/>
    <property type="match status" value="1"/>
</dbReference>
<dbReference type="InterPro" id="IPR000999">
    <property type="entry name" value="RNase_III_dom"/>
</dbReference>
<evidence type="ECO:0000256" key="8">
    <source>
        <dbReference type="HAMAP-Rule" id="MF_00104"/>
    </source>
</evidence>
<keyword evidence="4 8" id="KW-0540">Nuclease</keyword>
<dbReference type="Proteomes" id="UP001143362">
    <property type="component" value="Unassembled WGS sequence"/>
</dbReference>
<dbReference type="SMART" id="SM00358">
    <property type="entry name" value="DSRM"/>
    <property type="match status" value="1"/>
</dbReference>
<dbReference type="EMBL" id="SHNN01000002">
    <property type="protein sequence ID" value="MCX2981842.1"/>
    <property type="molecule type" value="Genomic_DNA"/>
</dbReference>
<keyword evidence="5 8" id="KW-0255">Endonuclease</keyword>
<keyword evidence="8" id="KW-0460">Magnesium</keyword>
<dbReference type="Pfam" id="PF00035">
    <property type="entry name" value="dsrm"/>
    <property type="match status" value="1"/>
</dbReference>
<protein>
    <recommendedName>
        <fullName evidence="8">Ribonuclease 3</fullName>
        <ecNumber evidence="8">3.1.26.3</ecNumber>
    </recommendedName>
    <alternativeName>
        <fullName evidence="8">Ribonuclease III</fullName>
        <shortName evidence="8">RNase III</shortName>
    </alternativeName>
</protein>
<dbReference type="EC" id="3.1.26.3" evidence="8"/>
<dbReference type="CDD" id="cd00593">
    <property type="entry name" value="RIBOc"/>
    <property type="match status" value="1"/>
</dbReference>
<dbReference type="InterPro" id="IPR014720">
    <property type="entry name" value="dsRBD_dom"/>
</dbReference>
<evidence type="ECO:0000256" key="3">
    <source>
        <dbReference type="ARBA" id="ARBA00022664"/>
    </source>
</evidence>
<evidence type="ECO:0000259" key="9">
    <source>
        <dbReference type="PROSITE" id="PS50137"/>
    </source>
</evidence>
<dbReference type="CDD" id="cd10845">
    <property type="entry name" value="DSRM_RNAse_III_family"/>
    <property type="match status" value="1"/>
</dbReference>
<comment type="subcellular location">
    <subcellularLocation>
        <location evidence="8">Cytoplasm</location>
    </subcellularLocation>
</comment>
<keyword evidence="8" id="KW-0699">rRNA-binding</keyword>
<dbReference type="RefSeq" id="WP_279245836.1">
    <property type="nucleotide sequence ID" value="NZ_SHNN01000002.1"/>
</dbReference>
<gene>
    <name evidence="8" type="primary">rnc</name>
    <name evidence="11" type="ORF">EYC98_13345</name>
</gene>
<evidence type="ECO:0000256" key="2">
    <source>
        <dbReference type="ARBA" id="ARBA00010183"/>
    </source>
</evidence>
<dbReference type="PROSITE" id="PS50137">
    <property type="entry name" value="DS_RBD"/>
    <property type="match status" value="1"/>
</dbReference>
<comment type="function">
    <text evidence="8">Digests double-stranded RNA. Involved in the processing of primary rRNA transcript to yield the immediate precursors to the large and small rRNAs (23S and 16S). Processes some mRNAs, and tRNAs when they are encoded in the rRNA operon. Processes pre-crRNA and tracrRNA of type II CRISPR loci if present in the organism.</text>
</comment>
<dbReference type="HAMAP" id="MF_00104">
    <property type="entry name" value="RNase_III"/>
    <property type="match status" value="1"/>
</dbReference>
<keyword evidence="8" id="KW-0963">Cytoplasm</keyword>
<keyword evidence="8" id="KW-0479">Metal-binding</keyword>
<feature type="binding site" evidence="8">
    <location>
        <position position="117"/>
    </location>
    <ligand>
        <name>Mg(2+)</name>
        <dbReference type="ChEBI" id="CHEBI:18420"/>
    </ligand>
</feature>
<name>A0ABT3TKE1_9GAMM</name>
<keyword evidence="7 8" id="KW-0694">RNA-binding</keyword>
<feature type="binding site" evidence="8">
    <location>
        <position position="114"/>
    </location>
    <ligand>
        <name>Mg(2+)</name>
        <dbReference type="ChEBI" id="CHEBI:18420"/>
    </ligand>
</feature>
<feature type="active site" evidence="8">
    <location>
        <position position="117"/>
    </location>
</feature>
<dbReference type="PROSITE" id="PS50142">
    <property type="entry name" value="RNASE_3_2"/>
    <property type="match status" value="1"/>
</dbReference>
<keyword evidence="8" id="KW-0698">rRNA processing</keyword>
<comment type="caution">
    <text evidence="11">The sequence shown here is derived from an EMBL/GenBank/DDBJ whole genome shotgun (WGS) entry which is preliminary data.</text>
</comment>
<evidence type="ECO:0000313" key="11">
    <source>
        <dbReference type="EMBL" id="MCX2981842.1"/>
    </source>
</evidence>
<comment type="cofactor">
    <cofactor evidence="8">
        <name>Mg(2+)</name>
        <dbReference type="ChEBI" id="CHEBI:18420"/>
    </cofactor>
</comment>
<comment type="subunit">
    <text evidence="8">Homodimer.</text>
</comment>
<dbReference type="Pfam" id="PF14622">
    <property type="entry name" value="Ribonucleas_3_3"/>
    <property type="match status" value="1"/>
</dbReference>
<comment type="catalytic activity">
    <reaction evidence="1 8">
        <text>Endonucleolytic cleavage to 5'-phosphomonoester.</text>
        <dbReference type="EC" id="3.1.26.3"/>
    </reaction>
</comment>
<dbReference type="InterPro" id="IPR036389">
    <property type="entry name" value="RNase_III_sf"/>
</dbReference>
<evidence type="ECO:0000259" key="10">
    <source>
        <dbReference type="PROSITE" id="PS50142"/>
    </source>
</evidence>
<sequence>MPAGSISALLKKLNCQFSDLELLDRALSHRSCGARNNERLEFLGDSILNHVIAHELYLRYPESREGELSRMRAALVKGETLAEVARELDLGSYLRLGAGEMKSGGHRRDSILADTLEAIFGALLLDQNETECRKLILQLFESRVRAVAPGVSKDAKTRLQEHLQGRGEKLPEYELLEVVGEDHDQRFSVRCKLAGSGATSTGDGSSRRRAEQAAAASLLEQLNVGG</sequence>
<keyword evidence="6 8" id="KW-0378">Hydrolase</keyword>
<dbReference type="PANTHER" id="PTHR11207">
    <property type="entry name" value="RIBONUCLEASE III"/>
    <property type="match status" value="1"/>
</dbReference>
<reference evidence="11" key="1">
    <citation type="submission" date="2019-02" db="EMBL/GenBank/DDBJ databases">
        <authorList>
            <person name="Li S.-H."/>
        </authorList>
    </citation>
    <scope>NUCLEOTIDE SEQUENCE</scope>
    <source>
        <strain evidence="11">IMCC14734</strain>
    </source>
</reference>
<accession>A0ABT3TKE1</accession>
<evidence type="ECO:0000256" key="5">
    <source>
        <dbReference type="ARBA" id="ARBA00022759"/>
    </source>
</evidence>
<feature type="binding site" evidence="8">
    <location>
        <position position="41"/>
    </location>
    <ligand>
        <name>Mg(2+)</name>
        <dbReference type="ChEBI" id="CHEBI:18420"/>
    </ligand>
</feature>
<dbReference type="SUPFAM" id="SSF69065">
    <property type="entry name" value="RNase III domain-like"/>
    <property type="match status" value="1"/>
</dbReference>
<dbReference type="SMART" id="SM00535">
    <property type="entry name" value="RIBOc"/>
    <property type="match status" value="1"/>
</dbReference>
<dbReference type="Gene3D" id="3.30.160.20">
    <property type="match status" value="1"/>
</dbReference>
<dbReference type="NCBIfam" id="TIGR02191">
    <property type="entry name" value="RNaseIII"/>
    <property type="match status" value="1"/>
</dbReference>
<feature type="domain" description="RNase III" evidence="10">
    <location>
        <begin position="6"/>
        <end position="128"/>
    </location>
</feature>
<keyword evidence="12" id="KW-1185">Reference proteome</keyword>
<dbReference type="PROSITE" id="PS00517">
    <property type="entry name" value="RNASE_3_1"/>
    <property type="match status" value="1"/>
</dbReference>
<keyword evidence="8" id="KW-0819">tRNA processing</keyword>
<dbReference type="InterPro" id="IPR011907">
    <property type="entry name" value="RNase_III"/>
</dbReference>
<comment type="similarity">
    <text evidence="2">Belongs to the ribonuclease III family.</text>
</comment>
<feature type="active site" evidence="8">
    <location>
        <position position="45"/>
    </location>
</feature>
<dbReference type="SUPFAM" id="SSF54768">
    <property type="entry name" value="dsRNA-binding domain-like"/>
    <property type="match status" value="1"/>
</dbReference>
<proteinExistence type="inferred from homology"/>
<feature type="domain" description="DRBM" evidence="9">
    <location>
        <begin position="154"/>
        <end position="224"/>
    </location>
</feature>
<evidence type="ECO:0000256" key="7">
    <source>
        <dbReference type="ARBA" id="ARBA00022884"/>
    </source>
</evidence>
<organism evidence="11 12">
    <name type="scientific">Candidatus Litorirhabdus singularis</name>
    <dbReference type="NCBI Taxonomy" id="2518993"/>
    <lineage>
        <taxon>Bacteria</taxon>
        <taxon>Pseudomonadati</taxon>
        <taxon>Pseudomonadota</taxon>
        <taxon>Gammaproteobacteria</taxon>
        <taxon>Cellvibrionales</taxon>
        <taxon>Halieaceae</taxon>
        <taxon>Candidatus Litorirhabdus</taxon>
    </lineage>
</organism>
<evidence type="ECO:0000313" key="12">
    <source>
        <dbReference type="Proteomes" id="UP001143362"/>
    </source>
</evidence>
<dbReference type="PANTHER" id="PTHR11207:SF0">
    <property type="entry name" value="RIBONUCLEASE 3"/>
    <property type="match status" value="1"/>
</dbReference>